<evidence type="ECO:0000313" key="1">
    <source>
        <dbReference type="EMBL" id="GAN34778.1"/>
    </source>
</evidence>
<gene>
    <name evidence="1" type="ORF">BROSI_A3321</name>
</gene>
<protein>
    <submittedName>
        <fullName evidence="1">Cytochrome c peroxidase</fullName>
    </submittedName>
</protein>
<name>A0ABQ0K145_9BACT</name>
<accession>A0ABQ0K145</accession>
<evidence type="ECO:0000313" key="2">
    <source>
        <dbReference type="Proteomes" id="UP000032309"/>
    </source>
</evidence>
<sequence length="48" mass="5269">MIYWIMGKVQLGKGLGKPQLEEIVAFLQSITGVIPEDALTIPLIPSME</sequence>
<keyword evidence="1" id="KW-0560">Oxidoreductase</keyword>
<dbReference type="EMBL" id="BAFN01000001">
    <property type="protein sequence ID" value="GAN34778.1"/>
    <property type="molecule type" value="Genomic_DNA"/>
</dbReference>
<proteinExistence type="predicted"/>
<dbReference type="RefSeq" id="WP_157842571.1">
    <property type="nucleotide sequence ID" value="NZ_BAFN01000001.1"/>
</dbReference>
<keyword evidence="2" id="KW-1185">Reference proteome</keyword>
<dbReference type="GO" id="GO:0004601">
    <property type="term" value="F:peroxidase activity"/>
    <property type="evidence" value="ECO:0007669"/>
    <property type="project" value="UniProtKB-KW"/>
</dbReference>
<keyword evidence="1" id="KW-0575">Peroxidase</keyword>
<organism evidence="1 2">
    <name type="scientific">Candidatus Brocadia sinica JPN1</name>
    <dbReference type="NCBI Taxonomy" id="1197129"/>
    <lineage>
        <taxon>Bacteria</taxon>
        <taxon>Pseudomonadati</taxon>
        <taxon>Planctomycetota</taxon>
        <taxon>Candidatus Brocadiia</taxon>
        <taxon>Candidatus Brocadiales</taxon>
        <taxon>Candidatus Brocadiaceae</taxon>
        <taxon>Candidatus Brocadia</taxon>
    </lineage>
</organism>
<dbReference type="Proteomes" id="UP000032309">
    <property type="component" value="Unassembled WGS sequence"/>
</dbReference>
<reference evidence="2" key="1">
    <citation type="journal article" date="2015" name="Genome Announc.">
        <title>Draft Genome Sequence of an Anaerobic Ammonium-Oxidizing Bacterium, "Candidatus Brocadia sinica".</title>
        <authorList>
            <person name="Oshiki M."/>
            <person name="Shinyako-Hata K."/>
            <person name="Satoh H."/>
            <person name="Okabe S."/>
        </authorList>
    </citation>
    <scope>NUCLEOTIDE SEQUENCE [LARGE SCALE GENOMIC DNA]</scope>
    <source>
        <strain evidence="2">JPN1</strain>
    </source>
</reference>
<comment type="caution">
    <text evidence="1">The sequence shown here is derived from an EMBL/GenBank/DDBJ whole genome shotgun (WGS) entry which is preliminary data.</text>
</comment>